<dbReference type="SUPFAM" id="SSF49265">
    <property type="entry name" value="Fibronectin type III"/>
    <property type="match status" value="1"/>
</dbReference>
<gene>
    <name evidence="7" type="ORF">Sya03_33970</name>
</gene>
<evidence type="ECO:0000256" key="1">
    <source>
        <dbReference type="ARBA" id="ARBA00023277"/>
    </source>
</evidence>
<evidence type="ECO:0000313" key="8">
    <source>
        <dbReference type="Proteomes" id="UP000652013"/>
    </source>
</evidence>
<feature type="chain" id="PRO_5035256602" description="Fibronectin type III domain-containing protein" evidence="4">
    <location>
        <begin position="26"/>
        <end position="233"/>
    </location>
</feature>
<feature type="domain" description="Fibronectin type-III" evidence="5">
    <location>
        <begin position="145"/>
        <end position="233"/>
    </location>
</feature>
<reference evidence="7" key="1">
    <citation type="submission" date="2021-01" db="EMBL/GenBank/DDBJ databases">
        <title>Whole genome shotgun sequence of Spirilliplanes yamanashiensis NBRC 15828.</title>
        <authorList>
            <person name="Komaki H."/>
            <person name="Tamura T."/>
        </authorList>
    </citation>
    <scope>NUCLEOTIDE SEQUENCE</scope>
    <source>
        <strain evidence="7">NBRC 15828</strain>
    </source>
</reference>
<dbReference type="Gene3D" id="2.60.40.290">
    <property type="match status" value="1"/>
</dbReference>
<dbReference type="Gene3D" id="2.60.40.10">
    <property type="entry name" value="Immunoglobulins"/>
    <property type="match status" value="1"/>
</dbReference>
<accession>A0A8J3YA68</accession>
<evidence type="ECO:0000313" key="7">
    <source>
        <dbReference type="EMBL" id="GIJ04045.1"/>
    </source>
</evidence>
<dbReference type="GO" id="GO:0030247">
    <property type="term" value="F:polysaccharide binding"/>
    <property type="evidence" value="ECO:0007669"/>
    <property type="project" value="UniProtKB-UniRule"/>
</dbReference>
<keyword evidence="4" id="KW-0732">Signal</keyword>
<dbReference type="InterPro" id="IPR003961">
    <property type="entry name" value="FN3_dom"/>
</dbReference>
<keyword evidence="2" id="KW-0326">Glycosidase</keyword>
<dbReference type="InterPro" id="IPR012291">
    <property type="entry name" value="CBM2_carb-bd_dom_sf"/>
</dbReference>
<dbReference type="AlphaFoldDB" id="A0A8J3YA68"/>
<dbReference type="SMART" id="SM00060">
    <property type="entry name" value="FN3"/>
    <property type="match status" value="1"/>
</dbReference>
<evidence type="ECO:0000259" key="6">
    <source>
        <dbReference type="PROSITE" id="PS51173"/>
    </source>
</evidence>
<dbReference type="CDD" id="cd00063">
    <property type="entry name" value="FN3"/>
    <property type="match status" value="1"/>
</dbReference>
<proteinExistence type="predicted"/>
<dbReference type="SUPFAM" id="SSF49384">
    <property type="entry name" value="Carbohydrate-binding domain"/>
    <property type="match status" value="1"/>
</dbReference>
<keyword evidence="2" id="KW-0378">Hydrolase</keyword>
<sequence>MSPRRVLTVLMLVAGSVAVAAPAAAATPGLTATYSSADHGSWRKATFVVANPTGAAVTGWTLEFDVPAGLEVGQGHNGTLTRTGDHVTVTNAHYNGALAPGATTEPHSFFFVAGGADLAPLNCRINGNPCDGGPGPGPDTTPPTAPANLRVVATTDTTITVAWDAATDDTGIARYELTTTGGGRLPTIGFVLGTSSTVSFLRPSTAYQFTVRARDTAGNASATVGPLTVTTAP</sequence>
<evidence type="ECO:0008006" key="9">
    <source>
        <dbReference type="Google" id="ProtNLM"/>
    </source>
</evidence>
<evidence type="ECO:0000259" key="5">
    <source>
        <dbReference type="PROSITE" id="PS50853"/>
    </source>
</evidence>
<dbReference type="EMBL" id="BOOY01000026">
    <property type="protein sequence ID" value="GIJ04045.1"/>
    <property type="molecule type" value="Genomic_DNA"/>
</dbReference>
<feature type="signal peptide" evidence="4">
    <location>
        <begin position="1"/>
        <end position="25"/>
    </location>
</feature>
<dbReference type="Proteomes" id="UP000652013">
    <property type="component" value="Unassembled WGS sequence"/>
</dbReference>
<dbReference type="Pfam" id="PF00553">
    <property type="entry name" value="CBM_2"/>
    <property type="match status" value="1"/>
</dbReference>
<keyword evidence="3" id="KW-0624">Polysaccharide degradation</keyword>
<dbReference type="PROSITE" id="PS51173">
    <property type="entry name" value="CBM2"/>
    <property type="match status" value="1"/>
</dbReference>
<dbReference type="RefSeq" id="WP_203939301.1">
    <property type="nucleotide sequence ID" value="NZ_BAAAGJ010000002.1"/>
</dbReference>
<dbReference type="PROSITE" id="PS50853">
    <property type="entry name" value="FN3"/>
    <property type="match status" value="1"/>
</dbReference>
<evidence type="ECO:0000256" key="2">
    <source>
        <dbReference type="ARBA" id="ARBA00023295"/>
    </source>
</evidence>
<dbReference type="Pfam" id="PF00041">
    <property type="entry name" value="fn3"/>
    <property type="match status" value="1"/>
</dbReference>
<dbReference type="InterPro" id="IPR013783">
    <property type="entry name" value="Ig-like_fold"/>
</dbReference>
<dbReference type="SMART" id="SM00637">
    <property type="entry name" value="CBD_II"/>
    <property type="match status" value="1"/>
</dbReference>
<keyword evidence="1" id="KW-0119">Carbohydrate metabolism</keyword>
<organism evidence="7 8">
    <name type="scientific">Spirilliplanes yamanashiensis</name>
    <dbReference type="NCBI Taxonomy" id="42233"/>
    <lineage>
        <taxon>Bacteria</taxon>
        <taxon>Bacillati</taxon>
        <taxon>Actinomycetota</taxon>
        <taxon>Actinomycetes</taxon>
        <taxon>Micromonosporales</taxon>
        <taxon>Micromonosporaceae</taxon>
        <taxon>Spirilliplanes</taxon>
    </lineage>
</organism>
<evidence type="ECO:0000256" key="4">
    <source>
        <dbReference type="SAM" id="SignalP"/>
    </source>
</evidence>
<dbReference type="InterPro" id="IPR036116">
    <property type="entry name" value="FN3_sf"/>
</dbReference>
<feature type="domain" description="CBM2" evidence="6">
    <location>
        <begin position="23"/>
        <end position="133"/>
    </location>
</feature>
<comment type="caution">
    <text evidence="7">The sequence shown here is derived from an EMBL/GenBank/DDBJ whole genome shotgun (WGS) entry which is preliminary data.</text>
</comment>
<dbReference type="GO" id="GO:0000272">
    <property type="term" value="P:polysaccharide catabolic process"/>
    <property type="evidence" value="ECO:0007669"/>
    <property type="project" value="UniProtKB-KW"/>
</dbReference>
<dbReference type="InterPro" id="IPR001919">
    <property type="entry name" value="CBD2"/>
</dbReference>
<dbReference type="InterPro" id="IPR008965">
    <property type="entry name" value="CBM2/CBM3_carb-bd_dom_sf"/>
</dbReference>
<protein>
    <recommendedName>
        <fullName evidence="9">Fibronectin type III domain-containing protein</fullName>
    </recommendedName>
</protein>
<evidence type="ECO:0000256" key="3">
    <source>
        <dbReference type="ARBA" id="ARBA00023326"/>
    </source>
</evidence>
<dbReference type="GO" id="GO:0004553">
    <property type="term" value="F:hydrolase activity, hydrolyzing O-glycosyl compounds"/>
    <property type="evidence" value="ECO:0007669"/>
    <property type="project" value="InterPro"/>
</dbReference>
<keyword evidence="8" id="KW-1185">Reference proteome</keyword>
<name>A0A8J3YA68_9ACTN</name>